<name>A0A2H0UEI0_9BACT</name>
<sequence>MSNALLIGIGIVVVVLIYSSVSFYQQIRTSRTLVAHAQPYSLESTDYTTTLLVLGDSTGVGVGATRPLDSVAGQFAQHVGATYVENYSVSGATVADLASQMQHITRQDYTYVLIQIGGNDIIAFHNARAAGDELARMLSQLPTWENLYLLSAGNVGAATLFPRVIRPFHTRLNLRYHDVFETVVTDIGGIYVNLYLPPAEDPFTKEPEVYLAEDGLHPSSAGYKLWFQTIPLP</sequence>
<gene>
    <name evidence="3" type="ORF">COU16_01260</name>
</gene>
<dbReference type="InterPro" id="IPR051532">
    <property type="entry name" value="Ester_Hydrolysis_Enzymes"/>
</dbReference>
<dbReference type="Gene3D" id="3.40.50.1110">
    <property type="entry name" value="SGNH hydrolase"/>
    <property type="match status" value="1"/>
</dbReference>
<dbReference type="AlphaFoldDB" id="A0A2H0UEI0"/>
<evidence type="ECO:0000259" key="2">
    <source>
        <dbReference type="Pfam" id="PF13472"/>
    </source>
</evidence>
<reference evidence="4" key="1">
    <citation type="submission" date="2017-09" db="EMBL/GenBank/DDBJ databases">
        <title>Depth-based differentiation of microbial function through sediment-hosted aquifers and enrichment of novel symbionts in the deep terrestrial subsurface.</title>
        <authorList>
            <person name="Probst A.J."/>
            <person name="Ladd B."/>
            <person name="Jarett J.K."/>
            <person name="Geller-Mcgrath D.E."/>
            <person name="Sieber C.M.K."/>
            <person name="Emerson J.B."/>
            <person name="Anantharaman K."/>
            <person name="Thomas B.C."/>
            <person name="Malmstrom R."/>
            <person name="Stieglmeier M."/>
            <person name="Klingl A."/>
            <person name="Woyke T."/>
            <person name="Ryan C.M."/>
            <person name="Banfield J.F."/>
        </authorList>
    </citation>
    <scope>NUCLEOTIDE SEQUENCE [LARGE SCALE GENOMIC DNA]</scope>
</reference>
<keyword evidence="1" id="KW-0472">Membrane</keyword>
<evidence type="ECO:0000256" key="1">
    <source>
        <dbReference type="SAM" id="Phobius"/>
    </source>
</evidence>
<dbReference type="PANTHER" id="PTHR30383:SF5">
    <property type="entry name" value="SGNH HYDROLASE-TYPE ESTERASE DOMAIN-CONTAINING PROTEIN"/>
    <property type="match status" value="1"/>
</dbReference>
<evidence type="ECO:0000313" key="4">
    <source>
        <dbReference type="Proteomes" id="UP000229344"/>
    </source>
</evidence>
<evidence type="ECO:0000313" key="3">
    <source>
        <dbReference type="EMBL" id="PIR84797.1"/>
    </source>
</evidence>
<feature type="domain" description="SGNH hydrolase-type esterase" evidence="2">
    <location>
        <begin position="53"/>
        <end position="225"/>
    </location>
</feature>
<accession>A0A2H0UEI0</accession>
<dbReference type="Pfam" id="PF13472">
    <property type="entry name" value="Lipase_GDSL_2"/>
    <property type="match status" value="1"/>
</dbReference>
<dbReference type="SUPFAM" id="SSF52266">
    <property type="entry name" value="SGNH hydrolase"/>
    <property type="match status" value="1"/>
</dbReference>
<dbReference type="PANTHER" id="PTHR30383">
    <property type="entry name" value="THIOESTERASE 1/PROTEASE 1/LYSOPHOSPHOLIPASE L1"/>
    <property type="match status" value="1"/>
</dbReference>
<protein>
    <recommendedName>
        <fullName evidence="2">SGNH hydrolase-type esterase domain-containing protein</fullName>
    </recommendedName>
</protein>
<dbReference type="EMBL" id="PFBI01000004">
    <property type="protein sequence ID" value="PIR84797.1"/>
    <property type="molecule type" value="Genomic_DNA"/>
</dbReference>
<feature type="transmembrane region" description="Helical" evidence="1">
    <location>
        <begin position="6"/>
        <end position="24"/>
    </location>
</feature>
<dbReference type="Proteomes" id="UP000229344">
    <property type="component" value="Unassembled WGS sequence"/>
</dbReference>
<comment type="caution">
    <text evidence="3">The sequence shown here is derived from an EMBL/GenBank/DDBJ whole genome shotgun (WGS) entry which is preliminary data.</text>
</comment>
<proteinExistence type="predicted"/>
<dbReference type="GO" id="GO:0004622">
    <property type="term" value="F:phosphatidylcholine lysophospholipase activity"/>
    <property type="evidence" value="ECO:0007669"/>
    <property type="project" value="TreeGrafter"/>
</dbReference>
<keyword evidence="1" id="KW-1133">Transmembrane helix</keyword>
<keyword evidence="1" id="KW-0812">Transmembrane</keyword>
<dbReference type="InterPro" id="IPR036514">
    <property type="entry name" value="SGNH_hydro_sf"/>
</dbReference>
<dbReference type="InterPro" id="IPR013830">
    <property type="entry name" value="SGNH_hydro"/>
</dbReference>
<organism evidence="3 4">
    <name type="scientific">Candidatus Kaiserbacteria bacterium CG10_big_fil_rev_8_21_14_0_10_47_16</name>
    <dbReference type="NCBI Taxonomy" id="1974608"/>
    <lineage>
        <taxon>Bacteria</taxon>
        <taxon>Candidatus Kaiseribacteriota</taxon>
    </lineage>
</organism>